<accession>A0A2Z6PGM4</accession>
<evidence type="ECO:0000313" key="1">
    <source>
        <dbReference type="EMBL" id="GAU48945.1"/>
    </source>
</evidence>
<name>A0A2Z6PGM4_TRISU</name>
<protein>
    <submittedName>
        <fullName evidence="1">Uncharacterized protein</fullName>
    </submittedName>
</protein>
<reference evidence="2" key="1">
    <citation type="journal article" date="2017" name="Front. Plant Sci.">
        <title>Climate Clever Clovers: New Paradigm to Reduce the Environmental Footprint of Ruminants by Breeding Low Methanogenic Forages Utilizing Haplotype Variation.</title>
        <authorList>
            <person name="Kaur P."/>
            <person name="Appels R."/>
            <person name="Bayer P.E."/>
            <person name="Keeble-Gagnere G."/>
            <person name="Wang J."/>
            <person name="Hirakawa H."/>
            <person name="Shirasawa K."/>
            <person name="Vercoe P."/>
            <person name="Stefanova K."/>
            <person name="Durmic Z."/>
            <person name="Nichols P."/>
            <person name="Revell C."/>
            <person name="Isobe S.N."/>
            <person name="Edwards D."/>
            <person name="Erskine W."/>
        </authorList>
    </citation>
    <scope>NUCLEOTIDE SEQUENCE [LARGE SCALE GENOMIC DNA]</scope>
    <source>
        <strain evidence="2">cv. Daliak</strain>
    </source>
</reference>
<gene>
    <name evidence="1" type="ORF">TSUD_285340</name>
</gene>
<dbReference type="AlphaFoldDB" id="A0A2Z6PGM4"/>
<organism evidence="1 2">
    <name type="scientific">Trifolium subterraneum</name>
    <name type="common">Subterranean clover</name>
    <dbReference type="NCBI Taxonomy" id="3900"/>
    <lineage>
        <taxon>Eukaryota</taxon>
        <taxon>Viridiplantae</taxon>
        <taxon>Streptophyta</taxon>
        <taxon>Embryophyta</taxon>
        <taxon>Tracheophyta</taxon>
        <taxon>Spermatophyta</taxon>
        <taxon>Magnoliopsida</taxon>
        <taxon>eudicotyledons</taxon>
        <taxon>Gunneridae</taxon>
        <taxon>Pentapetalae</taxon>
        <taxon>rosids</taxon>
        <taxon>fabids</taxon>
        <taxon>Fabales</taxon>
        <taxon>Fabaceae</taxon>
        <taxon>Papilionoideae</taxon>
        <taxon>50 kb inversion clade</taxon>
        <taxon>NPAAA clade</taxon>
        <taxon>Hologalegina</taxon>
        <taxon>IRL clade</taxon>
        <taxon>Trifolieae</taxon>
        <taxon>Trifolium</taxon>
    </lineage>
</organism>
<dbReference type="EMBL" id="DF974495">
    <property type="protein sequence ID" value="GAU48945.1"/>
    <property type="molecule type" value="Genomic_DNA"/>
</dbReference>
<proteinExistence type="predicted"/>
<evidence type="ECO:0000313" key="2">
    <source>
        <dbReference type="Proteomes" id="UP000242715"/>
    </source>
</evidence>
<keyword evidence="2" id="KW-1185">Reference proteome</keyword>
<dbReference type="Proteomes" id="UP000242715">
    <property type="component" value="Unassembled WGS sequence"/>
</dbReference>
<sequence>MWQIRVLLARGWLPVMLLRAGSVGIAAAARSVVFWDFGETPHGSWIWVLVSVSFR</sequence>